<accession>A0A2R8BD58</accession>
<reference evidence="1 2" key="1">
    <citation type="submission" date="2018-03" db="EMBL/GenBank/DDBJ databases">
        <authorList>
            <person name="Keele B.F."/>
        </authorList>
    </citation>
    <scope>NUCLEOTIDE SEQUENCE [LARGE SCALE GENOMIC DNA]</scope>
    <source>
        <strain evidence="1 2">CECT 8599</strain>
    </source>
</reference>
<sequence length="361" mass="37799">MMHSTLPEPTENAPVPEWVHLLPVGEIPTDDQRGPYVADDLEAIVALSFADNDLLVIDENHSTDLSAPKGGEAPARGWIQEMDIRDTGIWGKVAWNASGRALLADRAYRSLSPVILHDGKKQILAIRRASLTNTPNLRGMTALNATQNPDEDTNMNMIAKTAAMLGLGETADEEQVMAALTAKLEEKADDGAAALQSSLDSIGEALGVKGADGGAILVAAQSAGKGSNDLVTALQSQVTALTDTVTTLQATGKQSAAEAFVDGAIAEMRIGLNSSNRQLYIDLHSKDPNAAEEMIKAMPVMSPGTAGALSAQDAAVREDMQSATAEELTAKATTYLATQHSAGLTDLTMTQAILAVSEGKS</sequence>
<keyword evidence="2" id="KW-1185">Reference proteome</keyword>
<evidence type="ECO:0008006" key="3">
    <source>
        <dbReference type="Google" id="ProtNLM"/>
    </source>
</evidence>
<proteinExistence type="predicted"/>
<evidence type="ECO:0000313" key="1">
    <source>
        <dbReference type="EMBL" id="SPH20994.1"/>
    </source>
</evidence>
<dbReference type="Pfam" id="PF10123">
    <property type="entry name" value="Mu-like_Pro"/>
    <property type="match status" value="1"/>
</dbReference>
<protein>
    <recommendedName>
        <fullName evidence="3">Mu-like prophage I protein</fullName>
    </recommendedName>
</protein>
<name>A0A2R8BD58_9RHOB</name>
<dbReference type="AlphaFoldDB" id="A0A2R8BD58"/>
<dbReference type="EMBL" id="OMOR01000001">
    <property type="protein sequence ID" value="SPH20994.1"/>
    <property type="molecule type" value="Genomic_DNA"/>
</dbReference>
<dbReference type="InterPro" id="IPR012106">
    <property type="entry name" value="Phage_Mu_Gp1"/>
</dbReference>
<evidence type="ECO:0000313" key="2">
    <source>
        <dbReference type="Proteomes" id="UP000244880"/>
    </source>
</evidence>
<organism evidence="1 2">
    <name type="scientific">Ascidiaceihabitans donghaensis</name>
    <dbReference type="NCBI Taxonomy" id="1510460"/>
    <lineage>
        <taxon>Bacteria</taxon>
        <taxon>Pseudomonadati</taxon>
        <taxon>Pseudomonadota</taxon>
        <taxon>Alphaproteobacteria</taxon>
        <taxon>Rhodobacterales</taxon>
        <taxon>Paracoccaceae</taxon>
        <taxon>Ascidiaceihabitans</taxon>
    </lineage>
</organism>
<dbReference type="Proteomes" id="UP000244880">
    <property type="component" value="Unassembled WGS sequence"/>
</dbReference>
<gene>
    <name evidence="1" type="ORF">ASD8599_01735</name>
</gene>